<feature type="transmembrane region" description="Helical" evidence="5">
    <location>
        <begin position="161"/>
        <end position="181"/>
    </location>
</feature>
<dbReference type="InterPro" id="IPR036259">
    <property type="entry name" value="MFS_trans_sf"/>
</dbReference>
<dbReference type="InterPro" id="IPR011701">
    <property type="entry name" value="MFS"/>
</dbReference>
<dbReference type="RefSeq" id="WP_184707643.1">
    <property type="nucleotide sequence ID" value="NZ_JACHBG010000011.1"/>
</dbReference>
<evidence type="ECO:0000313" key="8">
    <source>
        <dbReference type="Proteomes" id="UP000565576"/>
    </source>
</evidence>
<dbReference type="EMBL" id="JACHBG010000011">
    <property type="protein sequence ID" value="MBB6487110.1"/>
    <property type="molecule type" value="Genomic_DNA"/>
</dbReference>
<sequence length="415" mass="43709">MEKKAKIIVALWLFQFVNYLDRVAISFAGPFIMADLALDHTAFGLVLSSFGIGYFLAQVPGGMLADRWGARPLLIIAPICWAAFTGATGLMASVAGVMTARLCFGLSEGISNSACYKLIGDHFDPRRRARTISVWLTAFAVGPAVAGPLVGAMIHAYGWRFVFGMLAVPALVAALINASFIPTRTPSQAGPAQHHSSRSFGPALRQPALWVISLAYFAFNIGYWGYLGWMPSYLAGAHHIDVKAFGLLGGIPYACAFIGLLLSGWLAAGPCHRHRPQLLLTCHLATALALYLTYQAETLPMALIGLSGAAFFLYGGLSPFGAIVLDLAPAACRAAYSGVVNTAGQIGGAVAPFAVGFLVDVTGSFAAGFAFMVCGLVVAAACLAVITRMPTASKGEVPPVLPHETGNYARVDTNY</sequence>
<dbReference type="PANTHER" id="PTHR11662">
    <property type="entry name" value="SOLUTE CARRIER FAMILY 17"/>
    <property type="match status" value="1"/>
</dbReference>
<proteinExistence type="predicted"/>
<keyword evidence="4 5" id="KW-0472">Membrane</keyword>
<dbReference type="Gene3D" id="1.20.1250.20">
    <property type="entry name" value="MFS general substrate transporter like domains"/>
    <property type="match status" value="2"/>
</dbReference>
<reference evidence="7 8" key="1">
    <citation type="submission" date="2020-08" db="EMBL/GenBank/DDBJ databases">
        <title>Genomic Encyclopedia of Type Strains, Phase IV (KMG-V): Genome sequencing to study the core and pangenomes of soil and plant-associated prokaryotes.</title>
        <authorList>
            <person name="Whitman W."/>
        </authorList>
    </citation>
    <scope>NUCLEOTIDE SEQUENCE [LARGE SCALE GENOMIC DNA]</scope>
    <source>
        <strain evidence="7 8">SEMIA 4060</strain>
    </source>
</reference>
<dbReference type="Pfam" id="PF07690">
    <property type="entry name" value="MFS_1"/>
    <property type="match status" value="1"/>
</dbReference>
<evidence type="ECO:0000256" key="5">
    <source>
        <dbReference type="SAM" id="Phobius"/>
    </source>
</evidence>
<dbReference type="AlphaFoldDB" id="A0A7X0ITW9"/>
<feature type="domain" description="Major facilitator superfamily (MFS) profile" evidence="6">
    <location>
        <begin position="7"/>
        <end position="393"/>
    </location>
</feature>
<evidence type="ECO:0000256" key="4">
    <source>
        <dbReference type="ARBA" id="ARBA00023136"/>
    </source>
</evidence>
<feature type="transmembrane region" description="Helical" evidence="5">
    <location>
        <begin position="278"/>
        <end position="296"/>
    </location>
</feature>
<dbReference type="Proteomes" id="UP000565576">
    <property type="component" value="Unassembled WGS sequence"/>
</dbReference>
<feature type="transmembrane region" description="Helical" evidence="5">
    <location>
        <begin position="208"/>
        <end position="226"/>
    </location>
</feature>
<dbReference type="InterPro" id="IPR050382">
    <property type="entry name" value="MFS_Na/Anion_cotransporter"/>
</dbReference>
<dbReference type="InterPro" id="IPR020846">
    <property type="entry name" value="MFS_dom"/>
</dbReference>
<comment type="subcellular location">
    <subcellularLocation>
        <location evidence="1">Membrane</location>
        <topology evidence="1">Multi-pass membrane protein</topology>
    </subcellularLocation>
</comment>
<evidence type="ECO:0000256" key="1">
    <source>
        <dbReference type="ARBA" id="ARBA00004141"/>
    </source>
</evidence>
<keyword evidence="2 5" id="KW-0812">Transmembrane</keyword>
<evidence type="ECO:0000256" key="3">
    <source>
        <dbReference type="ARBA" id="ARBA00022989"/>
    </source>
</evidence>
<feature type="transmembrane region" description="Helical" evidence="5">
    <location>
        <begin position="339"/>
        <end position="359"/>
    </location>
</feature>
<feature type="transmembrane region" description="Helical" evidence="5">
    <location>
        <begin position="246"/>
        <end position="266"/>
    </location>
</feature>
<dbReference type="PANTHER" id="PTHR11662:SF399">
    <property type="entry name" value="FI19708P1-RELATED"/>
    <property type="match status" value="1"/>
</dbReference>
<feature type="transmembrane region" description="Helical" evidence="5">
    <location>
        <begin position="302"/>
        <end position="327"/>
    </location>
</feature>
<dbReference type="SUPFAM" id="SSF103473">
    <property type="entry name" value="MFS general substrate transporter"/>
    <property type="match status" value="1"/>
</dbReference>
<keyword evidence="3 5" id="KW-1133">Transmembrane helix</keyword>
<dbReference type="CDD" id="cd17319">
    <property type="entry name" value="MFS_ExuT_GudP_like"/>
    <property type="match status" value="1"/>
</dbReference>
<evidence type="ECO:0000259" key="6">
    <source>
        <dbReference type="PROSITE" id="PS50850"/>
    </source>
</evidence>
<protein>
    <submittedName>
        <fullName evidence="7">Sugar phosphate permease</fullName>
    </submittedName>
</protein>
<organism evidence="7 8">
    <name type="scientific">Rhizobium lusitanum</name>
    <dbReference type="NCBI Taxonomy" id="293958"/>
    <lineage>
        <taxon>Bacteria</taxon>
        <taxon>Pseudomonadati</taxon>
        <taxon>Pseudomonadota</taxon>
        <taxon>Alphaproteobacteria</taxon>
        <taxon>Hyphomicrobiales</taxon>
        <taxon>Rhizobiaceae</taxon>
        <taxon>Rhizobium/Agrobacterium group</taxon>
        <taxon>Rhizobium</taxon>
    </lineage>
</organism>
<dbReference type="GO" id="GO:0022857">
    <property type="term" value="F:transmembrane transporter activity"/>
    <property type="evidence" value="ECO:0007669"/>
    <property type="project" value="InterPro"/>
</dbReference>
<comment type="caution">
    <text evidence="7">The sequence shown here is derived from an EMBL/GenBank/DDBJ whole genome shotgun (WGS) entry which is preliminary data.</text>
</comment>
<dbReference type="PROSITE" id="PS50850">
    <property type="entry name" value="MFS"/>
    <property type="match status" value="1"/>
</dbReference>
<evidence type="ECO:0000313" key="7">
    <source>
        <dbReference type="EMBL" id="MBB6487110.1"/>
    </source>
</evidence>
<feature type="transmembrane region" description="Helical" evidence="5">
    <location>
        <begin position="38"/>
        <end position="56"/>
    </location>
</feature>
<dbReference type="GO" id="GO:0016020">
    <property type="term" value="C:membrane"/>
    <property type="evidence" value="ECO:0007669"/>
    <property type="project" value="UniProtKB-SubCell"/>
</dbReference>
<name>A0A7X0ITW9_9HYPH</name>
<feature type="transmembrane region" description="Helical" evidence="5">
    <location>
        <begin position="132"/>
        <end position="155"/>
    </location>
</feature>
<accession>A0A7X0ITW9</accession>
<gene>
    <name evidence="7" type="ORF">GGD46_004410</name>
</gene>
<evidence type="ECO:0000256" key="2">
    <source>
        <dbReference type="ARBA" id="ARBA00022692"/>
    </source>
</evidence>
<feature type="transmembrane region" description="Helical" evidence="5">
    <location>
        <begin position="365"/>
        <end position="386"/>
    </location>
</feature>